<dbReference type="GO" id="GO:0000049">
    <property type="term" value="F:tRNA binding"/>
    <property type="evidence" value="ECO:0007669"/>
    <property type="project" value="UniProtKB-UniRule"/>
</dbReference>
<dbReference type="InterPro" id="IPR036416">
    <property type="entry name" value="Pept_tRNA_hydro_sf"/>
</dbReference>
<dbReference type="GO" id="GO:0004045">
    <property type="term" value="F:peptidyl-tRNA hydrolase activity"/>
    <property type="evidence" value="ECO:0007669"/>
    <property type="project" value="UniProtKB-UniRule"/>
</dbReference>
<gene>
    <name evidence="8" type="primary">pth</name>
    <name evidence="11" type="ORF">G4Y79_10480</name>
</gene>
<dbReference type="CDD" id="cd00462">
    <property type="entry name" value="PTH"/>
    <property type="match status" value="1"/>
</dbReference>
<feature type="binding site" evidence="8">
    <location>
        <position position="67"/>
    </location>
    <ligand>
        <name>tRNA</name>
        <dbReference type="ChEBI" id="CHEBI:17843"/>
    </ligand>
</feature>
<comment type="function">
    <text evidence="8">Hydrolyzes ribosome-free peptidyl-tRNAs (with 1 or more amino acids incorporated), which drop off the ribosome during protein synthesis, or as a result of ribosome stalling.</text>
</comment>
<reference evidence="11 12" key="1">
    <citation type="submission" date="2020-02" db="EMBL/GenBank/DDBJ databases">
        <authorList>
            <person name="Zheng R.K."/>
            <person name="Sun C.M."/>
        </authorList>
    </citation>
    <scope>NUCLEOTIDE SEQUENCE [LARGE SCALE GENOMIC DNA]</scope>
    <source>
        <strain evidence="12">rifampicinis</strain>
    </source>
</reference>
<sequence length="343" mass="38483">MSDKYLIVGLGNPGRQYEKTRHNVGFWVIEELARRYQLTSNKSERKAITLDGVIKGKRVLLAMPQTYMNLSGEAVRALIDYYKVPIENFIVIHDDLDTPLGNLRLRKTGGHGGQNGIRNIILHLGTKDFARVRFGVGRPPGRMTAKDYVLQPFHGDDAILAEQVTARAADAVESWLVNGIDMTMSEFNGDINEPNTPPKPSPNEELKVAQRAHELSPQDPKPLDKLAKVYRRLRQLDESAEAYLKLAEVYANHGKPRQQVAAWEQAVAIRPALVEVQQEIANALEAQQNTKRAAQRWIKLAEYHQSEGQHTEANAALQEALRINPQHPKALSLQAELTNKETS</sequence>
<dbReference type="AlphaFoldDB" id="A0A7S8ED67"/>
<dbReference type="SUPFAM" id="SSF53178">
    <property type="entry name" value="Peptidyl-tRNA hydrolase-like"/>
    <property type="match status" value="1"/>
</dbReference>
<keyword evidence="8" id="KW-0963">Cytoplasm</keyword>
<dbReference type="EC" id="3.1.1.29" evidence="1 8"/>
<dbReference type="EMBL" id="CP062983">
    <property type="protein sequence ID" value="QPC84774.1"/>
    <property type="molecule type" value="Genomic_DNA"/>
</dbReference>
<evidence type="ECO:0000256" key="10">
    <source>
        <dbReference type="SAM" id="MobiDB-lite"/>
    </source>
</evidence>
<dbReference type="GO" id="GO:0072344">
    <property type="term" value="P:rescue of stalled ribosome"/>
    <property type="evidence" value="ECO:0007669"/>
    <property type="project" value="UniProtKB-UniRule"/>
</dbReference>
<dbReference type="SUPFAM" id="SSF48452">
    <property type="entry name" value="TPR-like"/>
    <property type="match status" value="1"/>
</dbReference>
<accession>A0A7S8ED67</accession>
<feature type="repeat" description="TPR" evidence="9">
    <location>
        <begin position="240"/>
        <end position="273"/>
    </location>
</feature>
<feature type="repeat" description="TPR" evidence="9">
    <location>
        <begin position="294"/>
        <end position="327"/>
    </location>
</feature>
<evidence type="ECO:0000256" key="3">
    <source>
        <dbReference type="ARBA" id="ARBA00022801"/>
    </source>
</evidence>
<dbReference type="InterPro" id="IPR018171">
    <property type="entry name" value="Pept_tRNA_hydro_CS"/>
</dbReference>
<proteinExistence type="inferred from homology"/>
<feature type="active site" description="Proton acceptor" evidence="8">
    <location>
        <position position="22"/>
    </location>
</feature>
<dbReference type="Gene3D" id="1.25.40.10">
    <property type="entry name" value="Tetratricopeptide repeat domain"/>
    <property type="match status" value="2"/>
</dbReference>
<feature type="region of interest" description="Disordered" evidence="10">
    <location>
        <begin position="189"/>
        <end position="222"/>
    </location>
</feature>
<keyword evidence="3 8" id="KW-0378">Hydrolase</keyword>
<dbReference type="HAMAP" id="MF_00083">
    <property type="entry name" value="Pept_tRNA_hydro_bact"/>
    <property type="match status" value="1"/>
</dbReference>
<evidence type="ECO:0000256" key="9">
    <source>
        <dbReference type="PROSITE-ProRule" id="PRU00339"/>
    </source>
</evidence>
<evidence type="ECO:0000256" key="8">
    <source>
        <dbReference type="HAMAP-Rule" id="MF_00083"/>
    </source>
</evidence>
<comment type="catalytic activity">
    <reaction evidence="6 8">
        <text>an N-acyl-L-alpha-aminoacyl-tRNA + H2O = an N-acyl-L-amino acid + a tRNA + H(+)</text>
        <dbReference type="Rhea" id="RHEA:54448"/>
        <dbReference type="Rhea" id="RHEA-COMP:10123"/>
        <dbReference type="Rhea" id="RHEA-COMP:13883"/>
        <dbReference type="ChEBI" id="CHEBI:15377"/>
        <dbReference type="ChEBI" id="CHEBI:15378"/>
        <dbReference type="ChEBI" id="CHEBI:59874"/>
        <dbReference type="ChEBI" id="CHEBI:78442"/>
        <dbReference type="ChEBI" id="CHEBI:138191"/>
        <dbReference type="EC" id="3.1.1.29"/>
    </reaction>
</comment>
<dbReference type="Pfam" id="PF13181">
    <property type="entry name" value="TPR_8"/>
    <property type="match status" value="1"/>
</dbReference>
<dbReference type="InterPro" id="IPR011990">
    <property type="entry name" value="TPR-like_helical_dom_sf"/>
</dbReference>
<feature type="binding site" evidence="8">
    <location>
        <position position="115"/>
    </location>
    <ligand>
        <name>tRNA</name>
        <dbReference type="ChEBI" id="CHEBI:17843"/>
    </ligand>
</feature>
<dbReference type="NCBIfam" id="TIGR00447">
    <property type="entry name" value="pth"/>
    <property type="match status" value="1"/>
</dbReference>
<dbReference type="Proteomes" id="UP000594468">
    <property type="component" value="Chromosome"/>
</dbReference>
<feature type="site" description="Stabilizes the basic form of H active site to accept a proton" evidence="8">
    <location>
        <position position="94"/>
    </location>
</feature>
<evidence type="ECO:0000256" key="6">
    <source>
        <dbReference type="ARBA" id="ARBA00048707"/>
    </source>
</evidence>
<evidence type="ECO:0000256" key="5">
    <source>
        <dbReference type="ARBA" id="ARBA00038063"/>
    </source>
</evidence>
<keyword evidence="9" id="KW-0802">TPR repeat</keyword>
<protein>
    <recommendedName>
        <fullName evidence="7 8">Peptidyl-tRNA hydrolase</fullName>
        <shortName evidence="8">Pth</shortName>
        <ecNumber evidence="1 8">3.1.1.29</ecNumber>
    </recommendedName>
</protein>
<dbReference type="SMART" id="SM00028">
    <property type="entry name" value="TPR"/>
    <property type="match status" value="2"/>
</dbReference>
<evidence type="ECO:0000256" key="2">
    <source>
        <dbReference type="ARBA" id="ARBA00022555"/>
    </source>
</evidence>
<feature type="binding site" evidence="8">
    <location>
        <position position="69"/>
    </location>
    <ligand>
        <name>tRNA</name>
        <dbReference type="ChEBI" id="CHEBI:17843"/>
    </ligand>
</feature>
<feature type="site" description="Discriminates between blocked and unblocked aminoacyl-tRNA" evidence="8">
    <location>
        <position position="12"/>
    </location>
</feature>
<dbReference type="PROSITE" id="PS01195">
    <property type="entry name" value="PEPT_TRNA_HYDROL_1"/>
    <property type="match status" value="1"/>
</dbReference>
<keyword evidence="12" id="KW-1185">Reference proteome</keyword>
<dbReference type="PANTHER" id="PTHR17224">
    <property type="entry name" value="PEPTIDYL-TRNA HYDROLASE"/>
    <property type="match status" value="1"/>
</dbReference>
<keyword evidence="4 8" id="KW-0694">RNA-binding</keyword>
<dbReference type="KEGG" id="pmet:G4Y79_10480"/>
<name>A0A7S8ED67_9CHLR</name>
<dbReference type="InterPro" id="IPR019734">
    <property type="entry name" value="TPR_rpt"/>
</dbReference>
<feature type="compositionally biased region" description="Basic and acidic residues" evidence="10">
    <location>
        <begin position="202"/>
        <end position="222"/>
    </location>
</feature>
<comment type="subcellular location">
    <subcellularLocation>
        <location evidence="8">Cytoplasm</location>
    </subcellularLocation>
</comment>
<dbReference type="PANTHER" id="PTHR17224:SF1">
    <property type="entry name" value="PEPTIDYL-TRNA HYDROLASE"/>
    <property type="match status" value="1"/>
</dbReference>
<dbReference type="InterPro" id="IPR001328">
    <property type="entry name" value="Pept_tRNA_hydro"/>
</dbReference>
<evidence type="ECO:0000313" key="11">
    <source>
        <dbReference type="EMBL" id="QPC84774.1"/>
    </source>
</evidence>
<dbReference type="Pfam" id="PF01195">
    <property type="entry name" value="Pept_tRNA_hydro"/>
    <property type="match status" value="1"/>
</dbReference>
<evidence type="ECO:0000256" key="1">
    <source>
        <dbReference type="ARBA" id="ARBA00013260"/>
    </source>
</evidence>
<dbReference type="FunFam" id="3.40.50.1470:FF:000001">
    <property type="entry name" value="Peptidyl-tRNA hydrolase"/>
    <property type="match status" value="1"/>
</dbReference>
<dbReference type="GO" id="GO:0005737">
    <property type="term" value="C:cytoplasm"/>
    <property type="evidence" value="ECO:0007669"/>
    <property type="project" value="UniProtKB-SubCell"/>
</dbReference>
<comment type="function">
    <text evidence="8">Catalyzes the release of premature peptidyl moieties from peptidyl-tRNA molecules trapped in stalled 50S ribosomal subunits, and thus maintains levels of free tRNAs and 50S ribosomes.</text>
</comment>
<dbReference type="Gene3D" id="3.40.50.1470">
    <property type="entry name" value="Peptidyl-tRNA hydrolase"/>
    <property type="match status" value="1"/>
</dbReference>
<keyword evidence="2 8" id="KW-0820">tRNA-binding</keyword>
<dbReference type="PROSITE" id="PS50005">
    <property type="entry name" value="TPR"/>
    <property type="match status" value="2"/>
</dbReference>
<dbReference type="GO" id="GO:0006515">
    <property type="term" value="P:protein quality control for misfolded or incompletely synthesized proteins"/>
    <property type="evidence" value="ECO:0007669"/>
    <property type="project" value="UniProtKB-UniRule"/>
</dbReference>
<comment type="similarity">
    <text evidence="5 8">Belongs to the PTH family.</text>
</comment>
<evidence type="ECO:0000256" key="7">
    <source>
        <dbReference type="ARBA" id="ARBA00050038"/>
    </source>
</evidence>
<comment type="subunit">
    <text evidence="8">Monomer.</text>
</comment>
<feature type="binding site" evidence="8">
    <location>
        <position position="17"/>
    </location>
    <ligand>
        <name>tRNA</name>
        <dbReference type="ChEBI" id="CHEBI:17843"/>
    </ligand>
</feature>
<evidence type="ECO:0000313" key="12">
    <source>
        <dbReference type="Proteomes" id="UP000594468"/>
    </source>
</evidence>
<dbReference type="RefSeq" id="WP_195172837.1">
    <property type="nucleotide sequence ID" value="NZ_CP062983.1"/>
</dbReference>
<evidence type="ECO:0000256" key="4">
    <source>
        <dbReference type="ARBA" id="ARBA00022884"/>
    </source>
</evidence>
<organism evidence="11 12">
    <name type="scientific">Phototrophicus methaneseepsis</name>
    <dbReference type="NCBI Taxonomy" id="2710758"/>
    <lineage>
        <taxon>Bacteria</taxon>
        <taxon>Bacillati</taxon>
        <taxon>Chloroflexota</taxon>
        <taxon>Candidatus Thermofontia</taxon>
        <taxon>Phototrophicales</taxon>
        <taxon>Phototrophicaceae</taxon>
        <taxon>Phototrophicus</taxon>
    </lineage>
</organism>